<reference evidence="15 16" key="3">
    <citation type="journal article" date="2010" name="BMC Genomics">
        <title>Transcriptome sequencing and comparative analysis of cucumber flowers with different sex types.</title>
        <authorList>
            <person name="Guo S."/>
            <person name="Zheng Y."/>
            <person name="Joung J.G."/>
            <person name="Liu S."/>
            <person name="Zhang Z."/>
            <person name="Crasta O.R."/>
            <person name="Sobral B.W."/>
            <person name="Xu Y."/>
            <person name="Huang S."/>
            <person name="Fei Z."/>
        </authorList>
    </citation>
    <scope>NUCLEOTIDE SEQUENCE [LARGE SCALE GENOMIC DNA]</scope>
    <source>
        <strain evidence="16">cv. 9930</strain>
    </source>
</reference>
<evidence type="ECO:0000256" key="9">
    <source>
        <dbReference type="PROSITE-ProRule" id="PRU01240"/>
    </source>
</evidence>
<reference evidence="15 16" key="2">
    <citation type="journal article" date="2009" name="PLoS ONE">
        <title>An integrated genetic and cytogenetic map of the cucumber genome.</title>
        <authorList>
            <person name="Ren Y."/>
            <person name="Zhang Z."/>
            <person name="Liu J."/>
            <person name="Staub J.E."/>
            <person name="Han Y."/>
            <person name="Cheng Z."/>
            <person name="Li X."/>
            <person name="Lu J."/>
            <person name="Miao H."/>
            <person name="Kang H."/>
            <person name="Xie B."/>
            <person name="Gu X."/>
            <person name="Wang X."/>
            <person name="Du Y."/>
            <person name="Jin W."/>
            <person name="Huang S."/>
        </authorList>
    </citation>
    <scope>NUCLEOTIDE SEQUENCE [LARGE SCALE GENOMIC DNA]</scope>
    <source>
        <strain evidence="16">cv. 9930</strain>
    </source>
</reference>
<reference evidence="15 16" key="1">
    <citation type="journal article" date="2009" name="Nat. Genet.">
        <title>The genome of the cucumber, Cucumis sativus L.</title>
        <authorList>
            <person name="Huang S."/>
            <person name="Li R."/>
            <person name="Zhang Z."/>
            <person name="Li L."/>
            <person name="Gu X."/>
            <person name="Fan W."/>
            <person name="Lucas W.J."/>
            <person name="Wang X."/>
            <person name="Xie B."/>
            <person name="Ni P."/>
            <person name="Ren Y."/>
            <person name="Zhu H."/>
            <person name="Li J."/>
            <person name="Lin K."/>
            <person name="Jin W."/>
            <person name="Fei Z."/>
            <person name="Li G."/>
            <person name="Staub J."/>
            <person name="Kilian A."/>
            <person name="van der Vossen E.A."/>
            <person name="Wu Y."/>
            <person name="Guo J."/>
            <person name="He J."/>
            <person name="Jia Z."/>
            <person name="Ren Y."/>
            <person name="Tian G."/>
            <person name="Lu Y."/>
            <person name="Ruan J."/>
            <person name="Qian W."/>
            <person name="Wang M."/>
            <person name="Huang Q."/>
            <person name="Li B."/>
            <person name="Xuan Z."/>
            <person name="Cao J."/>
            <person name="Asan"/>
            <person name="Wu Z."/>
            <person name="Zhang J."/>
            <person name="Cai Q."/>
            <person name="Bai Y."/>
            <person name="Zhao B."/>
            <person name="Han Y."/>
            <person name="Li Y."/>
            <person name="Li X."/>
            <person name="Wang S."/>
            <person name="Shi Q."/>
            <person name="Liu S."/>
            <person name="Cho W.K."/>
            <person name="Kim J.Y."/>
            <person name="Xu Y."/>
            <person name="Heller-Uszynska K."/>
            <person name="Miao H."/>
            <person name="Cheng Z."/>
            <person name="Zhang S."/>
            <person name="Wu J."/>
            <person name="Yang Y."/>
            <person name="Kang H."/>
            <person name="Li M."/>
            <person name="Liang H."/>
            <person name="Ren X."/>
            <person name="Shi Z."/>
            <person name="Wen M."/>
            <person name="Jian M."/>
            <person name="Yang H."/>
            <person name="Zhang G."/>
            <person name="Yang Z."/>
            <person name="Chen R."/>
            <person name="Liu S."/>
            <person name="Li J."/>
            <person name="Ma L."/>
            <person name="Liu H."/>
            <person name="Zhou Y."/>
            <person name="Zhao J."/>
            <person name="Fang X."/>
            <person name="Li G."/>
            <person name="Fang L."/>
            <person name="Li Y."/>
            <person name="Liu D."/>
            <person name="Zheng H."/>
            <person name="Zhang Y."/>
            <person name="Qin N."/>
            <person name="Li Z."/>
            <person name="Yang G."/>
            <person name="Yang S."/>
            <person name="Bolund L."/>
            <person name="Kristiansen K."/>
            <person name="Zheng H."/>
            <person name="Li S."/>
            <person name="Zhang X."/>
            <person name="Yang H."/>
            <person name="Wang J."/>
            <person name="Sun R."/>
            <person name="Zhang B."/>
            <person name="Jiang S."/>
            <person name="Wang J."/>
            <person name="Du Y."/>
            <person name="Li S."/>
        </authorList>
    </citation>
    <scope>NUCLEOTIDE SEQUENCE [LARGE SCALE GENOMIC DNA]</scope>
    <source>
        <strain evidence="16">cv. 9930</strain>
    </source>
</reference>
<feature type="active site" description="Charge relay system" evidence="8 9">
    <location>
        <position position="139"/>
    </location>
</feature>
<evidence type="ECO:0000259" key="14">
    <source>
        <dbReference type="Pfam" id="PF17766"/>
    </source>
</evidence>
<feature type="active site" description="Charge relay system" evidence="8 9">
    <location>
        <position position="203"/>
    </location>
</feature>
<dbReference type="GO" id="GO:0009609">
    <property type="term" value="P:response to symbiotic bacterium"/>
    <property type="evidence" value="ECO:0007669"/>
    <property type="project" value="UniProtKB-ARBA"/>
</dbReference>
<comment type="subcellular location">
    <subcellularLocation>
        <location evidence="1">Secreted</location>
    </subcellularLocation>
</comment>
<dbReference type="STRING" id="3659.A0A0A0KRC4"/>
<organism evidence="15 16">
    <name type="scientific">Cucumis sativus</name>
    <name type="common">Cucumber</name>
    <dbReference type="NCBI Taxonomy" id="3659"/>
    <lineage>
        <taxon>Eukaryota</taxon>
        <taxon>Viridiplantae</taxon>
        <taxon>Streptophyta</taxon>
        <taxon>Embryophyta</taxon>
        <taxon>Tracheophyta</taxon>
        <taxon>Spermatophyta</taxon>
        <taxon>Magnoliopsida</taxon>
        <taxon>eudicotyledons</taxon>
        <taxon>Gunneridae</taxon>
        <taxon>Pentapetalae</taxon>
        <taxon>rosids</taxon>
        <taxon>fabids</taxon>
        <taxon>Cucurbitales</taxon>
        <taxon>Cucurbitaceae</taxon>
        <taxon>Benincaseae</taxon>
        <taxon>Cucumis</taxon>
    </lineage>
</organism>
<comment type="similarity">
    <text evidence="2 9">Belongs to the peptidase S8 family.</text>
</comment>
<dbReference type="Pfam" id="PF05922">
    <property type="entry name" value="Inhibitor_I9"/>
    <property type="match status" value="1"/>
</dbReference>
<dbReference type="InterPro" id="IPR015500">
    <property type="entry name" value="Peptidase_S8_subtilisin-rel"/>
</dbReference>
<dbReference type="GO" id="GO:0005576">
    <property type="term" value="C:extracellular region"/>
    <property type="evidence" value="ECO:0000318"/>
    <property type="project" value="GO_Central"/>
</dbReference>
<evidence type="ECO:0000259" key="13">
    <source>
        <dbReference type="Pfam" id="PF05922"/>
    </source>
</evidence>
<dbReference type="PRINTS" id="PR00723">
    <property type="entry name" value="SUBTILISIN"/>
</dbReference>
<dbReference type="FunFam" id="3.30.70.80:FF:000002">
    <property type="entry name" value="Subtilisin-like protease SBT5.3"/>
    <property type="match status" value="1"/>
</dbReference>
<sequence length="745" mass="80048">MSPLISKLLFLNFCFFLLFFSTNSQDNGSQKTYIVYMGNHPKGKPSTSSHHMRLLKESIGSSFPPNSLLHSYKRSFNGFVAKMTEDEAKKVSEMEGVISVFPNGKKQLHTTRSWNFMGFSEQVKRVPMVESDIIVGVFDTGIWPESPSFDDTGYGPPPAKWKGSCEVSANFSCNNKIIGARSYHSSGPHPEGDLEGPIDSNGHGTHTASTVAGGLVRQANMLGLGLGTARGGVPSARIAVYKICWSDNCSDADILAAFDDAIADGVDILSVSVAGPGFKNYFNDSMAIGSFHAMKKGILSSFAAGNTGPGSASVANYSPWSLTVAASTTDRVLETVVELGDGRELKGVTINTFDMKGKQVPLVYGGDIPKANTSSSFSSQCLRNSVDLKLAKGKIVMCDMITTSPAEAVAVKGAVGIIMQNDSPKDRTFSFPIPASHIDTKSGALILSYINSTNSIPTATIKKSIERKRRRAPSVASFSSRGPNPVTPNILKPDLSGPGVEILAAWPPIASPSGAVEDNKRVLYNIISGTSMACPHVTAVAAYVKSFHPTWSPAALKSALMTTAFPMSPKRNQDKEFAYGAGHLNPLGAVHPGLIYDASEIDYVRFLCGQGYTTELLQLVSDGSNTCSSNDSDTVFDLNYPSFALSTNISVPINQVYRRTVTNIGSRSAMYKATIINPWKNLDIKVNPSVLSFTSLGEKQSFEVTIRGKIRRNIESASLVWNDGKHKVRSPITVFDATIVGFTNT</sequence>
<dbReference type="eggNOG" id="ENOG502QRA7">
    <property type="taxonomic scope" value="Eukaryota"/>
</dbReference>
<dbReference type="Pfam" id="PF17766">
    <property type="entry name" value="fn3_6"/>
    <property type="match status" value="1"/>
</dbReference>
<accession>A0A0A0KRC4</accession>
<keyword evidence="4 9" id="KW-0645">Protease</keyword>
<feature type="signal peptide" evidence="11">
    <location>
        <begin position="1"/>
        <end position="24"/>
    </location>
</feature>
<dbReference type="SUPFAM" id="SSF52743">
    <property type="entry name" value="Subtilisin-like"/>
    <property type="match status" value="1"/>
</dbReference>
<name>A0A0A0KRC4_CUCSA</name>
<protein>
    <recommendedName>
        <fullName evidence="17">Cucumisin</fullName>
    </recommendedName>
</protein>
<dbReference type="Proteomes" id="UP000029981">
    <property type="component" value="Chromosome 5"/>
</dbReference>
<evidence type="ECO:0000256" key="7">
    <source>
        <dbReference type="ARBA" id="ARBA00022825"/>
    </source>
</evidence>
<evidence type="ECO:0000256" key="10">
    <source>
        <dbReference type="SAM" id="MobiDB-lite"/>
    </source>
</evidence>
<evidence type="ECO:0008006" key="17">
    <source>
        <dbReference type="Google" id="ProtNLM"/>
    </source>
</evidence>
<dbReference type="CDD" id="cd02120">
    <property type="entry name" value="PA_subtilisin_like"/>
    <property type="match status" value="1"/>
</dbReference>
<keyword evidence="3" id="KW-0964">Secreted</keyword>
<dbReference type="AlphaFoldDB" id="A0A0A0KRC4"/>
<dbReference type="InterPro" id="IPR023828">
    <property type="entry name" value="Peptidase_S8_Ser-AS"/>
</dbReference>
<feature type="domain" description="Peptidase S8/S53" evidence="12">
    <location>
        <begin position="131"/>
        <end position="582"/>
    </location>
</feature>
<dbReference type="Gene3D" id="3.40.50.200">
    <property type="entry name" value="Peptidase S8/S53 domain"/>
    <property type="match status" value="1"/>
</dbReference>
<keyword evidence="6 9" id="KW-0378">Hydrolase</keyword>
<feature type="chain" id="PRO_5001965523" description="Cucumisin" evidence="11">
    <location>
        <begin position="25"/>
        <end position="745"/>
    </location>
</feature>
<evidence type="ECO:0000259" key="12">
    <source>
        <dbReference type="Pfam" id="PF00082"/>
    </source>
</evidence>
<dbReference type="OMA" id="MGNPPKV"/>
<gene>
    <name evidence="15" type="ORF">Csa_5G613580</name>
</gene>
<evidence type="ECO:0000256" key="4">
    <source>
        <dbReference type="ARBA" id="ARBA00022670"/>
    </source>
</evidence>
<evidence type="ECO:0000256" key="8">
    <source>
        <dbReference type="PIRSR" id="PIRSR615500-1"/>
    </source>
</evidence>
<reference evidence="15 16" key="4">
    <citation type="journal article" date="2011" name="BMC Genomics">
        <title>RNA-Seq improves annotation of protein-coding genes in the cucumber genome.</title>
        <authorList>
            <person name="Li Z."/>
            <person name="Zhang Z."/>
            <person name="Yan P."/>
            <person name="Huang S."/>
            <person name="Fei Z."/>
            <person name="Lin K."/>
        </authorList>
    </citation>
    <scope>NUCLEOTIDE SEQUENCE [LARGE SCALE GENOMIC DNA]</scope>
    <source>
        <strain evidence="16">cv. 9930</strain>
    </source>
</reference>
<evidence type="ECO:0000256" key="3">
    <source>
        <dbReference type="ARBA" id="ARBA00022525"/>
    </source>
</evidence>
<evidence type="ECO:0000256" key="6">
    <source>
        <dbReference type="ARBA" id="ARBA00022801"/>
    </source>
</evidence>
<dbReference type="InterPro" id="IPR010259">
    <property type="entry name" value="S8pro/Inhibitor_I9"/>
</dbReference>
<dbReference type="GO" id="GO:0006508">
    <property type="term" value="P:proteolysis"/>
    <property type="evidence" value="ECO:0007669"/>
    <property type="project" value="UniProtKB-KW"/>
</dbReference>
<dbReference type="InterPro" id="IPR036852">
    <property type="entry name" value="Peptidase_S8/S53_dom_sf"/>
</dbReference>
<dbReference type="PANTHER" id="PTHR10795">
    <property type="entry name" value="PROPROTEIN CONVERTASE SUBTILISIN/KEXIN"/>
    <property type="match status" value="1"/>
</dbReference>
<dbReference type="Gramene" id="KGN52180">
    <property type="protein sequence ID" value="KGN52180"/>
    <property type="gene ID" value="Csa_5G613580"/>
</dbReference>
<evidence type="ECO:0000256" key="5">
    <source>
        <dbReference type="ARBA" id="ARBA00022729"/>
    </source>
</evidence>
<dbReference type="Gene3D" id="3.30.70.80">
    <property type="entry name" value="Peptidase S8 propeptide/proteinase inhibitor I9"/>
    <property type="match status" value="1"/>
</dbReference>
<keyword evidence="16" id="KW-1185">Reference proteome</keyword>
<dbReference type="InterPro" id="IPR000209">
    <property type="entry name" value="Peptidase_S8/S53_dom"/>
</dbReference>
<feature type="domain" description="Inhibitor I9" evidence="13">
    <location>
        <begin position="32"/>
        <end position="109"/>
    </location>
</feature>
<evidence type="ECO:0000313" key="16">
    <source>
        <dbReference type="Proteomes" id="UP000029981"/>
    </source>
</evidence>
<proteinExistence type="inferred from homology"/>
<feature type="region of interest" description="Disordered" evidence="10">
    <location>
        <begin position="182"/>
        <end position="207"/>
    </location>
</feature>
<dbReference type="EMBL" id="CM002926">
    <property type="protein sequence ID" value="KGN52180.1"/>
    <property type="molecule type" value="Genomic_DNA"/>
</dbReference>
<dbReference type="FunFam" id="3.40.50.200:FF:000006">
    <property type="entry name" value="Subtilisin-like protease SBT1.5"/>
    <property type="match status" value="1"/>
</dbReference>
<dbReference type="Gene3D" id="3.50.30.30">
    <property type="match status" value="1"/>
</dbReference>
<keyword evidence="7 9" id="KW-0720">Serine protease</keyword>
<evidence type="ECO:0000256" key="11">
    <source>
        <dbReference type="SAM" id="SignalP"/>
    </source>
</evidence>
<dbReference type="CDD" id="cd04852">
    <property type="entry name" value="Peptidases_S8_3"/>
    <property type="match status" value="1"/>
</dbReference>
<dbReference type="InterPro" id="IPR034197">
    <property type="entry name" value="Peptidases_S8_3"/>
</dbReference>
<dbReference type="PROSITE" id="PS51892">
    <property type="entry name" value="SUBTILASE"/>
    <property type="match status" value="1"/>
</dbReference>
<evidence type="ECO:0000256" key="1">
    <source>
        <dbReference type="ARBA" id="ARBA00004613"/>
    </source>
</evidence>
<keyword evidence="5 11" id="KW-0732">Signal</keyword>
<evidence type="ECO:0000313" key="15">
    <source>
        <dbReference type="EMBL" id="KGN52180.1"/>
    </source>
</evidence>
<dbReference type="Gene3D" id="2.60.40.2310">
    <property type="match status" value="1"/>
</dbReference>
<feature type="domain" description="Subtilisin-like protease fibronectin type-III" evidence="14">
    <location>
        <begin position="637"/>
        <end position="734"/>
    </location>
</feature>
<dbReference type="GO" id="GO:0004252">
    <property type="term" value="F:serine-type endopeptidase activity"/>
    <property type="evidence" value="ECO:0000318"/>
    <property type="project" value="GO_Central"/>
</dbReference>
<dbReference type="OrthoDB" id="206201at2759"/>
<evidence type="ECO:0000256" key="2">
    <source>
        <dbReference type="ARBA" id="ARBA00011073"/>
    </source>
</evidence>
<dbReference type="InterPro" id="IPR037045">
    <property type="entry name" value="S8pro/Inhibitor_I9_sf"/>
</dbReference>
<feature type="active site" description="Charge relay system" evidence="8 9">
    <location>
        <position position="531"/>
    </location>
</feature>
<dbReference type="Pfam" id="PF00082">
    <property type="entry name" value="Peptidase_S8"/>
    <property type="match status" value="1"/>
</dbReference>
<dbReference type="InterPro" id="IPR045051">
    <property type="entry name" value="SBT"/>
</dbReference>
<dbReference type="PROSITE" id="PS00138">
    <property type="entry name" value="SUBTILASE_SER"/>
    <property type="match status" value="1"/>
</dbReference>
<dbReference type="InterPro" id="IPR041469">
    <property type="entry name" value="Subtilisin-like_FN3"/>
</dbReference>